<dbReference type="InterPro" id="IPR000641">
    <property type="entry name" value="CbxX/CfxQ"/>
</dbReference>
<protein>
    <submittedName>
        <fullName evidence="6">P-loop containing nucleoside triphosphate hydrolase protein</fullName>
    </submittedName>
</protein>
<evidence type="ECO:0000256" key="3">
    <source>
        <dbReference type="ARBA" id="ARBA00022840"/>
    </source>
</evidence>
<feature type="region of interest" description="Disordered" evidence="4">
    <location>
        <begin position="1179"/>
        <end position="1198"/>
    </location>
</feature>
<sequence length="2437" mass="270537">MSSNDARSVRLKRIFDTVKNGKSSVDKPTTAKLFLEAIPTLPDAALTVELLVTSSDGLKALQTAMRFDLTLTGISNLSVPIVTYIQHPTVKAVSHGTFLARIIQAIAGGPAFWDAFTTFFKNGKLDEAGQCAFGWILLELISIPDDSVSPFLSLATETEPHLKRSIYLPVRQYGTQIAQAIAISSTPAVDRSIGAPGGRHDNDHADFRDIAILPTAGEIACTEPPFLRFSADLDDDETLANRSGIYLDHLYRLLREDMLYELREEMQLITGKQKGRKHRGFVVDGLSLIGCELGPDNRREKWAVVMKCASDIPALKPHEKEAERLKYLKDTPKFLKHQSLTCVFADDKIIAFPSLRRDEKRLAKPLPELVLELTGESAMQNLLVHMKTAQTVKLVQIDVALFAYEPVLDGLKRIRTLPLSEDLLFWRKNQSTGLADLSSKLQPFVDDLRQSPDRDISKDIGLNDKVVLDPAQARALLSGLTQKVSIIQGPPGTGKSFIGAIIAKYLFMFTDLKILVVCYTNHALDQFLEDLLDIGIDQDFMVRIGAKGTTRTEPMLLRNQPSNYKRGQGDWSLINELKSDIATRATQLNTGFQRYLNSSTSDADLMAFLEFHEDDFFQEFFEAFRVPTPEDGMSFVDRKGKTIGEHYLLQRWKNGQDAGQFLTAANVVSESGTRIWAMPKDARSQNLSVWVGELGREVVDELYQTAKKYNKLVDELQRKFKERDGHILQMKRVIGCTTTAAAKYTQTIQDAAPDVILVEEAGEILECHVVTALGEAAKQLILIGDHKQLRPKVNNYELTVEKGEGYDLNRSLFERLVLKGYPHDTLIAQHRMRPEISRIVRHLTYPDLKDASKTQGRPDLRGVRDNIVFINHGKPEDTLKEGSELRDAGSKSSKQNKYEARMVLMIVRYLAQQGYKTDNMVVLTPYLGQLSMLRRELQNETDPVLNDLDTHDLLAAGFMTTGAAKTTKKRLRLATIDNYQGEESDIVVASLTRSNPNNDIGFMFAPERLNVLISRARDALILIGNSNTFTRSRKGGELWRTFFELIKPHVYDGLPIRCEQHPSRHELVTSEAEFVQKCPDGGCDQPCGVMLNCNLHKCSRACHQIDDHSKVHCTELITLRCPRGHDNTKQCSDPPIAGCPKCDRQDKIAEEKRQKEFARKQKREKEEADHLLRKKELEEKLEEERQRATEDRLREERENEIRMKEADLDDMRKNLEDLRKRNKAARSQPTPSNNPSSSSNGRTGSTGGFTPQPSGGGGGGSNSGGSGTNPSPGGGGPPNPRGGGPPNPPSGGGPPNPPNGGGPPNLPSGGGPPNPPSGGGRPSNPPNNRPTPQLPTTPPQPVPDPSIRRPSIYTSPPLTRARSVSEAAWDYKKSVEGVFNPHIEQMMEMTGLEEVKEQVLRIWDKIEVATRQGVDLSKERFNVVFLGNPGTGKTTIARHYAKYLSSVGVIPGNAFEETTGSSLANEGVKGAKDLLQKVHSAGGGAVFVDEAYQLVSSHNTGGGGVLDYLLAEMENNIGQLIFILAGYNKEMEKFFEHNPGLPSRVPYRFQFKDYEDDELRFMLENMMHRRWQGRMKVEDGAQGLYGRIAVARLGRGRGRNGFGNARALENMLVQITNRQADRIAKARKVGFRADDLLLLREDLIGPDPAVAIQQSASWTKLQKLTGLATVKRSVQDLYDMILANYSRELKEQKPLEVTLNRTFLGSPGTGKTTVAKLYGQILADLGLLSNGEVVVKNPSDFIGGYIGHSEMQTRAILASTVGKVLVIDEAYMLYGGSKGGNTDTFKTAVIDTIVAEVQSTLGEDRCVLLLGYDKQMRDMFQHVNPGLSRRFSIEDAFKFEDFTTDELGEILDMKMVQGDLQATPDGRNVALDVLARAKLRPNFGNGGDVENLLGKAKVNFTQRNRGDRQALENIVFEAIDFDMDFDRAKQADTRLSDLFKDTVGSDELVDRLRTIQQTAVTAKQRGENLADLVPTTFVFKGPPGTGKTTTARKMGQVYFDMGMLAKPDVHECSASDIVGKYVGHTGPLVRETFQKALGQVLFIDEAYRLKDGHFAKEATDEIVTLLTDETYKGKIVVILAGYDDDINELLASNRGLSSRFTEEVLFAHFTTDNCINILVKQLAKRKVTVTGLNDPTTRIHQTFSAIFADFLTLSSWGNGRDVETLARMLIEEAFKGAKNTNPNDALVLREGAAVTRAKKMFKERRSREKVKSPRSPSWSPFPGAPPPPMAAPPSPAPPSAAGSAQSGAAPPPAAPPTSDSSDDDGPDKGKSAPSNKPPGDDDDEGRDPGVSDEVWEELQAAKAANEAEEKRIQAEVDEADRLAREAYDKEVAEHARLEELKRKEAEERDRVRQEELRKQRELQRLRDLEAQRRRKQLEAEAKARREAQEQARKREVEAQKRLQQMGVCVAGFQWHRVGDGWRCAGGTHYRTDKQLGF</sequence>
<dbReference type="InterPro" id="IPR047187">
    <property type="entry name" value="SF1_C_Upf1"/>
</dbReference>
<feature type="compositionally biased region" description="Gly residues" evidence="4">
    <location>
        <begin position="1254"/>
        <end position="1274"/>
    </location>
</feature>
<feature type="region of interest" description="Disordered" evidence="4">
    <location>
        <begin position="2198"/>
        <end position="2312"/>
    </location>
</feature>
<dbReference type="PANTHER" id="PTHR43392">
    <property type="entry name" value="AAA-TYPE ATPASE FAMILY PROTEIN / ANKYRIN REPEAT FAMILY PROTEIN"/>
    <property type="match status" value="1"/>
</dbReference>
<name>A0AAD6V931_9AGAR</name>
<organism evidence="6 7">
    <name type="scientific">Mycena pura</name>
    <dbReference type="NCBI Taxonomy" id="153505"/>
    <lineage>
        <taxon>Eukaryota</taxon>
        <taxon>Fungi</taxon>
        <taxon>Dikarya</taxon>
        <taxon>Basidiomycota</taxon>
        <taxon>Agaricomycotina</taxon>
        <taxon>Agaricomycetes</taxon>
        <taxon>Agaricomycetidae</taxon>
        <taxon>Agaricales</taxon>
        <taxon>Marasmiineae</taxon>
        <taxon>Mycenaceae</taxon>
        <taxon>Mycena</taxon>
    </lineage>
</organism>
<feature type="compositionally biased region" description="Pro residues" evidence="4">
    <location>
        <begin position="2222"/>
        <end position="2238"/>
    </location>
</feature>
<dbReference type="Proteomes" id="UP001219525">
    <property type="component" value="Unassembled WGS sequence"/>
</dbReference>
<evidence type="ECO:0000313" key="6">
    <source>
        <dbReference type="EMBL" id="KAJ7202886.1"/>
    </source>
</evidence>
<feature type="region of interest" description="Disordered" evidence="4">
    <location>
        <begin position="2335"/>
        <end position="2393"/>
    </location>
</feature>
<accession>A0AAD6V931</accession>
<keyword evidence="3" id="KW-0067">ATP-binding</keyword>
<feature type="domain" description="AAA+ ATPase" evidence="5">
    <location>
        <begin position="1698"/>
        <end position="1837"/>
    </location>
</feature>
<dbReference type="CDD" id="cd06008">
    <property type="entry name" value="NF-X1-zinc-finger"/>
    <property type="match status" value="1"/>
</dbReference>
<dbReference type="InterPro" id="IPR027417">
    <property type="entry name" value="P-loop_NTPase"/>
</dbReference>
<feature type="domain" description="AAA+ ATPase" evidence="5">
    <location>
        <begin position="1973"/>
        <end position="2110"/>
    </location>
</feature>
<evidence type="ECO:0000256" key="4">
    <source>
        <dbReference type="SAM" id="MobiDB-lite"/>
    </source>
</evidence>
<dbReference type="Pfam" id="PF13086">
    <property type="entry name" value="AAA_11"/>
    <property type="match status" value="1"/>
</dbReference>
<dbReference type="CDD" id="cd17936">
    <property type="entry name" value="EEXXEc_NFX1"/>
    <property type="match status" value="1"/>
</dbReference>
<dbReference type="FunFam" id="3.40.50.300:FF:000216">
    <property type="entry name" value="Type VII secretion ATPase EccA"/>
    <property type="match status" value="3"/>
</dbReference>
<dbReference type="SMART" id="SM00382">
    <property type="entry name" value="AAA"/>
    <property type="match status" value="4"/>
</dbReference>
<keyword evidence="2" id="KW-0547">Nucleotide-binding</keyword>
<proteinExistence type="inferred from homology"/>
<feature type="compositionally biased region" description="Low complexity" evidence="4">
    <location>
        <begin position="1229"/>
        <end position="1253"/>
    </location>
</feature>
<evidence type="ECO:0000256" key="1">
    <source>
        <dbReference type="ARBA" id="ARBA00010378"/>
    </source>
</evidence>
<keyword evidence="6" id="KW-0378">Hydrolase</keyword>
<dbReference type="InterPro" id="IPR041679">
    <property type="entry name" value="DNA2/NAM7-like_C"/>
</dbReference>
<evidence type="ECO:0000313" key="7">
    <source>
        <dbReference type="Proteomes" id="UP001219525"/>
    </source>
</evidence>
<comment type="caution">
    <text evidence="6">The sequence shown here is derived from an EMBL/GenBank/DDBJ whole genome shotgun (WGS) entry which is preliminary data.</text>
</comment>
<dbReference type="GO" id="GO:0004386">
    <property type="term" value="F:helicase activity"/>
    <property type="evidence" value="ECO:0007669"/>
    <property type="project" value="InterPro"/>
</dbReference>
<dbReference type="InterPro" id="IPR050773">
    <property type="entry name" value="CbxX/CfxQ_RuBisCO_ESX"/>
</dbReference>
<dbReference type="Gene3D" id="3.40.50.300">
    <property type="entry name" value="P-loop containing nucleotide triphosphate hydrolases"/>
    <property type="match status" value="6"/>
</dbReference>
<dbReference type="InterPro" id="IPR003593">
    <property type="entry name" value="AAA+_ATPase"/>
</dbReference>
<dbReference type="Gene3D" id="1.10.8.60">
    <property type="match status" value="2"/>
</dbReference>
<dbReference type="InterPro" id="IPR041677">
    <property type="entry name" value="DNA2/NAM7_AAA_11"/>
</dbReference>
<dbReference type="PANTHER" id="PTHR43392:SF2">
    <property type="entry name" value="AAA-TYPE ATPASE FAMILY PROTEIN _ ANKYRIN REPEAT FAMILY PROTEIN"/>
    <property type="match status" value="1"/>
</dbReference>
<dbReference type="CDD" id="cd18808">
    <property type="entry name" value="SF1_C_Upf1"/>
    <property type="match status" value="1"/>
</dbReference>
<dbReference type="FunFam" id="1.10.8.60:FF:000160">
    <property type="entry name" value="WGS project CABT00000000 data, contig 2.55"/>
    <property type="match status" value="1"/>
</dbReference>
<dbReference type="GO" id="GO:0016887">
    <property type="term" value="F:ATP hydrolysis activity"/>
    <property type="evidence" value="ECO:0007669"/>
    <property type="project" value="InterPro"/>
</dbReference>
<feature type="domain" description="AAA+ ATPase" evidence="5">
    <location>
        <begin position="1419"/>
        <end position="1555"/>
    </location>
</feature>
<evidence type="ECO:0000259" key="5">
    <source>
        <dbReference type="SMART" id="SM00382"/>
    </source>
</evidence>
<dbReference type="Pfam" id="PF13087">
    <property type="entry name" value="AAA_12"/>
    <property type="match status" value="1"/>
</dbReference>
<dbReference type="EMBL" id="JARJCW010000053">
    <property type="protein sequence ID" value="KAJ7202886.1"/>
    <property type="molecule type" value="Genomic_DNA"/>
</dbReference>
<feature type="compositionally biased region" description="Basic and acidic residues" evidence="4">
    <location>
        <begin position="1204"/>
        <end position="1219"/>
    </location>
</feature>
<dbReference type="GO" id="GO:0005524">
    <property type="term" value="F:ATP binding"/>
    <property type="evidence" value="ECO:0007669"/>
    <property type="project" value="UniProtKB-KW"/>
</dbReference>
<feature type="compositionally biased region" description="Low complexity" evidence="4">
    <location>
        <begin position="2239"/>
        <end position="2248"/>
    </location>
</feature>
<comment type="similarity">
    <text evidence="1">Belongs to the CbxX/CfxQ family.</text>
</comment>
<dbReference type="CDD" id="cd00009">
    <property type="entry name" value="AAA"/>
    <property type="match status" value="3"/>
</dbReference>
<reference evidence="6" key="1">
    <citation type="submission" date="2023-03" db="EMBL/GenBank/DDBJ databases">
        <title>Massive genome expansion in bonnet fungi (Mycena s.s.) driven by repeated elements and novel gene families across ecological guilds.</title>
        <authorList>
            <consortium name="Lawrence Berkeley National Laboratory"/>
            <person name="Harder C.B."/>
            <person name="Miyauchi S."/>
            <person name="Viragh M."/>
            <person name="Kuo A."/>
            <person name="Thoen E."/>
            <person name="Andreopoulos B."/>
            <person name="Lu D."/>
            <person name="Skrede I."/>
            <person name="Drula E."/>
            <person name="Henrissat B."/>
            <person name="Morin E."/>
            <person name="Kohler A."/>
            <person name="Barry K."/>
            <person name="LaButti K."/>
            <person name="Morin E."/>
            <person name="Salamov A."/>
            <person name="Lipzen A."/>
            <person name="Mereny Z."/>
            <person name="Hegedus B."/>
            <person name="Baldrian P."/>
            <person name="Stursova M."/>
            <person name="Weitz H."/>
            <person name="Taylor A."/>
            <person name="Grigoriev I.V."/>
            <person name="Nagy L.G."/>
            <person name="Martin F."/>
            <person name="Kauserud H."/>
        </authorList>
    </citation>
    <scope>NUCLEOTIDE SEQUENCE</scope>
    <source>
        <strain evidence="6">9144</strain>
    </source>
</reference>
<keyword evidence="7" id="KW-1185">Reference proteome</keyword>
<feature type="domain" description="AAA+ ATPase" evidence="5">
    <location>
        <begin position="481"/>
        <end position="850"/>
    </location>
</feature>
<dbReference type="FunFam" id="3.40.50.300:FF:001660">
    <property type="entry name" value="NF-X1 finger and helicase protein, putative"/>
    <property type="match status" value="1"/>
</dbReference>
<gene>
    <name evidence="6" type="ORF">GGX14DRAFT_462817</name>
</gene>
<dbReference type="SUPFAM" id="SSF52540">
    <property type="entry name" value="P-loop containing nucleoside triphosphate hydrolases"/>
    <property type="match status" value="4"/>
</dbReference>
<dbReference type="InterPro" id="IPR003959">
    <property type="entry name" value="ATPase_AAA_core"/>
</dbReference>
<dbReference type="Pfam" id="PF00004">
    <property type="entry name" value="AAA"/>
    <property type="match status" value="3"/>
</dbReference>
<feature type="compositionally biased region" description="Pro residues" evidence="4">
    <location>
        <begin position="1275"/>
        <end position="1316"/>
    </location>
</feature>
<feature type="region of interest" description="Disordered" evidence="4">
    <location>
        <begin position="1204"/>
        <end position="1360"/>
    </location>
</feature>
<dbReference type="PRINTS" id="PR00819">
    <property type="entry name" value="CBXCFQXSUPER"/>
</dbReference>
<feature type="compositionally biased region" description="Pro residues" evidence="4">
    <location>
        <begin position="1323"/>
        <end position="1344"/>
    </location>
</feature>
<evidence type="ECO:0000256" key="2">
    <source>
        <dbReference type="ARBA" id="ARBA00022741"/>
    </source>
</evidence>